<name>A0A0L6ZEF9_9CLOT</name>
<comment type="caution">
    <text evidence="1">The sequence shown here is derived from an EMBL/GenBank/DDBJ whole genome shotgun (WGS) entry which is preliminary data.</text>
</comment>
<dbReference type="EMBL" id="LHUR01000005">
    <property type="protein sequence ID" value="KOA21369.1"/>
    <property type="molecule type" value="Genomic_DNA"/>
</dbReference>
<dbReference type="RefSeq" id="WP_074782815.1">
    <property type="nucleotide sequence ID" value="NZ_LHUR01000005.1"/>
</dbReference>
<organism evidence="1 2">
    <name type="scientific">Clostridium homopropionicum DSM 5847</name>
    <dbReference type="NCBI Taxonomy" id="1121318"/>
    <lineage>
        <taxon>Bacteria</taxon>
        <taxon>Bacillati</taxon>
        <taxon>Bacillota</taxon>
        <taxon>Clostridia</taxon>
        <taxon>Eubacteriales</taxon>
        <taxon>Clostridiaceae</taxon>
        <taxon>Clostridium</taxon>
    </lineage>
</organism>
<evidence type="ECO:0008006" key="3">
    <source>
        <dbReference type="Google" id="ProtNLM"/>
    </source>
</evidence>
<protein>
    <recommendedName>
        <fullName evidence="3">Class I SAM-dependent methyltransferase</fullName>
    </recommendedName>
</protein>
<accession>A0A0L6ZEF9</accession>
<dbReference type="STRING" id="36844.SAMN04488501_105186"/>
<reference evidence="2" key="1">
    <citation type="submission" date="2015-08" db="EMBL/GenBank/DDBJ databases">
        <title>Genome sequence of the strict anaerobe Clostridium homopropionicum LuHBu1 (DSM 5847T).</title>
        <authorList>
            <person name="Poehlein A."/>
            <person name="Beck M."/>
            <person name="Schiel-Bengelsdorf B."/>
            <person name="Bengelsdorf F.R."/>
            <person name="Daniel R."/>
            <person name="Duerre P."/>
        </authorList>
    </citation>
    <scope>NUCLEOTIDE SEQUENCE [LARGE SCALE GENOMIC DNA]</scope>
    <source>
        <strain evidence="2">DSM 5847</strain>
    </source>
</reference>
<evidence type="ECO:0000313" key="1">
    <source>
        <dbReference type="EMBL" id="KOA21369.1"/>
    </source>
</evidence>
<evidence type="ECO:0000313" key="2">
    <source>
        <dbReference type="Proteomes" id="UP000037043"/>
    </source>
</evidence>
<gene>
    <name evidence="1" type="ORF">CLHOM_00400</name>
</gene>
<sequence>MQKEIILNLIEQKFNGNILDIGFFNYGIVYNIIKNTQDSYSLEYFHNESKNINIDENFYDSSVLFFSFSEILFKVNRRNLLLKIYDGLKEEGILHIWDKNKGFGKTYNNKLKILLPQGKIKEIIIKDYNIFKDVSNKSAKNLLCNKFDIIEEIDEGEIYYIKAQKRRRKNNEETKGSSSGD</sequence>
<dbReference type="PATRIC" id="fig|1121318.3.peg.39"/>
<dbReference type="AlphaFoldDB" id="A0A0L6ZEF9"/>
<keyword evidence="2" id="KW-1185">Reference proteome</keyword>
<proteinExistence type="predicted"/>
<dbReference type="Proteomes" id="UP000037043">
    <property type="component" value="Unassembled WGS sequence"/>
</dbReference>